<evidence type="ECO:0000313" key="3">
    <source>
        <dbReference type="Proteomes" id="UP001164743"/>
    </source>
</evidence>
<dbReference type="EMBL" id="CP110431">
    <property type="protein sequence ID" value="WAQ89868.1"/>
    <property type="molecule type" value="Genomic_DNA"/>
</dbReference>
<dbReference type="InterPro" id="IPR004147">
    <property type="entry name" value="ABC1_dom"/>
</dbReference>
<proteinExistence type="predicted"/>
<reference evidence="2" key="1">
    <citation type="submission" date="2022-10" db="EMBL/GenBank/DDBJ databases">
        <title>Puccinia triticina Genome sequencing and assembly.</title>
        <authorList>
            <person name="Li C."/>
        </authorList>
    </citation>
    <scope>NUCLEOTIDE SEQUENCE</scope>
    <source>
        <strain evidence="2">Pt15</strain>
    </source>
</reference>
<dbReference type="PANTHER" id="PTHR43173:SF37">
    <property type="entry name" value="ABC1 FAMILY PROTEIN C10F6.14C"/>
    <property type="match status" value="1"/>
</dbReference>
<dbReference type="InterPro" id="IPR051130">
    <property type="entry name" value="Mito_struct-func_regulator"/>
</dbReference>
<organism evidence="2 3">
    <name type="scientific">Puccinia triticina</name>
    <dbReference type="NCBI Taxonomy" id="208348"/>
    <lineage>
        <taxon>Eukaryota</taxon>
        <taxon>Fungi</taxon>
        <taxon>Dikarya</taxon>
        <taxon>Basidiomycota</taxon>
        <taxon>Pucciniomycotina</taxon>
        <taxon>Pucciniomycetes</taxon>
        <taxon>Pucciniales</taxon>
        <taxon>Pucciniaceae</taxon>
        <taxon>Puccinia</taxon>
    </lineage>
</organism>
<dbReference type="GeneID" id="77802376"/>
<evidence type="ECO:0000313" key="2">
    <source>
        <dbReference type="EMBL" id="WAQ89868.1"/>
    </source>
</evidence>
<accession>A0ABY7CY91</accession>
<protein>
    <recommendedName>
        <fullName evidence="1">ABC1 atypical kinase-like domain-containing protein</fullName>
    </recommendedName>
</protein>
<name>A0ABY7CY91_9BASI</name>
<dbReference type="Proteomes" id="UP001164743">
    <property type="component" value="Chromosome 11A"/>
</dbReference>
<keyword evidence="3" id="KW-1185">Reference proteome</keyword>
<dbReference type="RefSeq" id="XP_053025423.1">
    <property type="nucleotide sequence ID" value="XM_053161481.1"/>
</dbReference>
<dbReference type="Pfam" id="PF03109">
    <property type="entry name" value="ABC1"/>
    <property type="match status" value="1"/>
</dbReference>
<feature type="domain" description="ABC1 atypical kinase-like" evidence="1">
    <location>
        <begin position="172"/>
        <end position="209"/>
    </location>
</feature>
<sequence>MFSIVGSRLFSRRHPDFKEMFKEIKDVEFMKMSELVEFTSKWIKSKIGGELDKAATMELFESELDKISMEEFFELNPGLPTHQRNSFKSYVSKRGLTIVDYKLNFSPDRPADKLHARVSKRLANCCERNGGLYIKLGQAIAIQAALLPLVYTQALASIFDAAWPMPFRHVHQVHRATLKGSATPVAVKVQRPNIPIQIELLLYVYQKVFDLPVYSIA</sequence>
<evidence type="ECO:0000259" key="1">
    <source>
        <dbReference type="Pfam" id="PF03109"/>
    </source>
</evidence>
<dbReference type="PANTHER" id="PTHR43173">
    <property type="entry name" value="ABC1 FAMILY PROTEIN"/>
    <property type="match status" value="1"/>
</dbReference>
<gene>
    <name evidence="2" type="ORF">PtA15_11A560</name>
</gene>